<feature type="domain" description="Glycosyltransferase 2-like" evidence="1">
    <location>
        <begin position="17"/>
        <end position="144"/>
    </location>
</feature>
<dbReference type="PANTHER" id="PTHR43685">
    <property type="entry name" value="GLYCOSYLTRANSFERASE"/>
    <property type="match status" value="1"/>
</dbReference>
<dbReference type="SUPFAM" id="SSF53448">
    <property type="entry name" value="Nucleotide-diphospho-sugar transferases"/>
    <property type="match status" value="1"/>
</dbReference>
<keyword evidence="2" id="KW-0328">Glycosyltransferase</keyword>
<dbReference type="InterPro" id="IPR050834">
    <property type="entry name" value="Glycosyltransf_2"/>
</dbReference>
<keyword evidence="2" id="KW-0808">Transferase</keyword>
<dbReference type="InterPro" id="IPR029044">
    <property type="entry name" value="Nucleotide-diphossugar_trans"/>
</dbReference>
<keyword evidence="3" id="KW-1185">Reference proteome</keyword>
<reference evidence="2 3" key="1">
    <citation type="submission" date="2023-12" db="EMBL/GenBank/DDBJ databases">
        <title>Baltic Sea Cyanobacteria.</title>
        <authorList>
            <person name="Delbaje E."/>
            <person name="Fewer D.P."/>
            <person name="Shishido T.K."/>
        </authorList>
    </citation>
    <scope>NUCLEOTIDE SEQUENCE [LARGE SCALE GENOMIC DNA]</scope>
    <source>
        <strain evidence="2 3">UHCC-0300</strain>
    </source>
</reference>
<dbReference type="Pfam" id="PF00535">
    <property type="entry name" value="Glycos_transf_2"/>
    <property type="match status" value="1"/>
</dbReference>
<sequence>MNNINNPTLELNQPLVSVIIPTYNRPEYLKLAIASAVNQTYQNIEIIVSDNCSSESPEEIVASFADPRIRFWRQPQNMGMLTNQMHGFKMATGKYVASLHDDDMWKEDFLAKLVPPLEANSDLILAFCDQYIIDQNSNINHAGTELNTHSYQRHQLAAGVHQPFAKIGLIDKSIPTAAACLIRNHIINWDNIPAEIGGMWDLYLTYLCCISGYGAYYHPERLTLYREHEQTDTKLSGNKNVEAKIRKAKSEIFCYKLFIEDTRIQELKPHFQKKWLESHTTLGIGLLRNQQTKLARSYLWSALKQQKFNFRTIVALVLSFTPKILANPVLGIPESN</sequence>
<proteinExistence type="predicted"/>
<evidence type="ECO:0000259" key="1">
    <source>
        <dbReference type="Pfam" id="PF00535"/>
    </source>
</evidence>
<dbReference type="InterPro" id="IPR001173">
    <property type="entry name" value="Glyco_trans_2-like"/>
</dbReference>
<evidence type="ECO:0000313" key="2">
    <source>
        <dbReference type="EMBL" id="MEA5580452.1"/>
    </source>
</evidence>
<dbReference type="Gene3D" id="3.90.550.10">
    <property type="entry name" value="Spore Coat Polysaccharide Biosynthesis Protein SpsA, Chain A"/>
    <property type="match status" value="1"/>
</dbReference>
<organism evidence="2 3">
    <name type="scientific">Nodularia harveyana UHCC-0300</name>
    <dbReference type="NCBI Taxonomy" id="2974287"/>
    <lineage>
        <taxon>Bacteria</taxon>
        <taxon>Bacillati</taxon>
        <taxon>Cyanobacteriota</taxon>
        <taxon>Cyanophyceae</taxon>
        <taxon>Nostocales</taxon>
        <taxon>Nodulariaceae</taxon>
        <taxon>Nodularia</taxon>
    </lineage>
</organism>
<dbReference type="Proteomes" id="UP001302120">
    <property type="component" value="Unassembled WGS sequence"/>
</dbReference>
<dbReference type="EMBL" id="JAYGHG010000004">
    <property type="protein sequence ID" value="MEA5580452.1"/>
    <property type="molecule type" value="Genomic_DNA"/>
</dbReference>
<dbReference type="CDD" id="cd00761">
    <property type="entry name" value="Glyco_tranf_GTA_type"/>
    <property type="match status" value="1"/>
</dbReference>
<accession>A0ABU5UAA9</accession>
<dbReference type="EC" id="2.4.-.-" evidence="2"/>
<dbReference type="PANTHER" id="PTHR43685:SF2">
    <property type="entry name" value="GLYCOSYLTRANSFERASE 2-LIKE DOMAIN-CONTAINING PROTEIN"/>
    <property type="match status" value="1"/>
</dbReference>
<evidence type="ECO:0000313" key="3">
    <source>
        <dbReference type="Proteomes" id="UP001302120"/>
    </source>
</evidence>
<name>A0ABU5UAA9_9CYAN</name>
<dbReference type="RefSeq" id="WP_323194802.1">
    <property type="nucleotide sequence ID" value="NZ_JAYGHG010000004.1"/>
</dbReference>
<dbReference type="GO" id="GO:0016757">
    <property type="term" value="F:glycosyltransferase activity"/>
    <property type="evidence" value="ECO:0007669"/>
    <property type="project" value="UniProtKB-KW"/>
</dbReference>
<gene>
    <name evidence="2" type="ORF">VB620_03740</name>
</gene>
<comment type="caution">
    <text evidence="2">The sequence shown here is derived from an EMBL/GenBank/DDBJ whole genome shotgun (WGS) entry which is preliminary data.</text>
</comment>
<protein>
    <submittedName>
        <fullName evidence="2">Glycosyltransferase family 2 protein</fullName>
        <ecNumber evidence="2">2.4.-.-</ecNumber>
    </submittedName>
</protein>